<organism evidence="2 3">
    <name type="scientific">Lactiplantibacillus plantarum</name>
    <name type="common">Lactobacillus plantarum</name>
    <dbReference type="NCBI Taxonomy" id="1590"/>
    <lineage>
        <taxon>Bacteria</taxon>
        <taxon>Bacillati</taxon>
        <taxon>Bacillota</taxon>
        <taxon>Bacilli</taxon>
        <taxon>Lactobacillales</taxon>
        <taxon>Lactobacillaceae</taxon>
        <taxon>Lactiplantibacillus</taxon>
    </lineage>
</organism>
<comment type="caution">
    <text evidence="2">The sequence shown here is derived from an EMBL/GenBank/DDBJ whole genome shotgun (WGS) entry which is preliminary data.</text>
</comment>
<sequence length="272" mass="30282">MELDIQVIQQDGSNYWLSDLGIQVEKFSPPAPTFTRTYTPVGKYNVASSETHTSERKIPLVFDVKTIDSVDQELMRLKLFDLFRGYEDFYVVSSVIPSIRWPVHADDGFNVDPYEASPIMTEDITVNLVVTGGFGETINTTTNMKNNIPLGFDIPFACLPPYRFTNQSDVKVFVGGSIPLLADGKTATLTFHGDVASQLSITNKTTGQVFQLNQALKKSQTLILYGMVPVVDGVNVYSKGNHAYLDYVKGINELLVAGATNYDLEFDTRYYV</sequence>
<evidence type="ECO:0000313" key="2">
    <source>
        <dbReference type="EMBL" id="ODO60730.1"/>
    </source>
</evidence>
<proteinExistence type="predicted"/>
<dbReference type="InterPro" id="IPR008841">
    <property type="entry name" value="Siphovirus-type_tail_N"/>
</dbReference>
<dbReference type="Proteomes" id="UP000094892">
    <property type="component" value="Unassembled WGS sequence"/>
</dbReference>
<dbReference type="AlphaFoldDB" id="A0A1E3KPM2"/>
<accession>A0A1E3KPM2</accession>
<dbReference type="PATRIC" id="fig|1590.306.peg.676"/>
<dbReference type="Pfam" id="PF05709">
    <property type="entry name" value="Sipho_tail"/>
    <property type="match status" value="1"/>
</dbReference>
<dbReference type="RefSeq" id="WP_069302435.1">
    <property type="nucleotide sequence ID" value="NZ_CP185953.1"/>
</dbReference>
<evidence type="ECO:0000259" key="1">
    <source>
        <dbReference type="Pfam" id="PF05709"/>
    </source>
</evidence>
<name>A0A1E3KPM2_LACPN</name>
<gene>
    <name evidence="2" type="ORF">LPJSA22_00677</name>
</gene>
<protein>
    <recommendedName>
        <fullName evidence="1">Siphovirus-type tail component RIFT-related domain-containing protein</fullName>
    </recommendedName>
</protein>
<feature type="domain" description="Siphovirus-type tail component RIFT-related" evidence="1">
    <location>
        <begin position="11"/>
        <end position="127"/>
    </location>
</feature>
<evidence type="ECO:0000313" key="3">
    <source>
        <dbReference type="Proteomes" id="UP000094892"/>
    </source>
</evidence>
<dbReference type="EMBL" id="MCOL01000001">
    <property type="protein sequence ID" value="ODO60730.1"/>
    <property type="molecule type" value="Genomic_DNA"/>
</dbReference>
<reference evidence="2 3" key="1">
    <citation type="submission" date="2016-08" db="EMBL/GenBank/DDBJ databases">
        <title>Genome sequencing of Lactobacillus plantarum JSA22, isolated from fermented soybean paste.</title>
        <authorList>
            <person name="Choi H.S."/>
        </authorList>
    </citation>
    <scope>NUCLEOTIDE SEQUENCE [LARGE SCALE GENOMIC DNA]</scope>
    <source>
        <strain evidence="2 3">JSA22</strain>
    </source>
</reference>